<feature type="domain" description="HTH araC/xylS-type" evidence="4">
    <location>
        <begin position="187"/>
        <end position="285"/>
    </location>
</feature>
<evidence type="ECO:0000313" key="6">
    <source>
        <dbReference type="Proteomes" id="UP000261080"/>
    </source>
</evidence>
<keyword evidence="3" id="KW-0804">Transcription</keyword>
<evidence type="ECO:0000259" key="4">
    <source>
        <dbReference type="PROSITE" id="PS01124"/>
    </source>
</evidence>
<dbReference type="PRINTS" id="PR00032">
    <property type="entry name" value="HTHARAC"/>
</dbReference>
<dbReference type="InterPro" id="IPR037923">
    <property type="entry name" value="HTH-like"/>
</dbReference>
<accession>A0A3E3K4Y6</accession>
<dbReference type="CDD" id="cd06986">
    <property type="entry name" value="cupin_MmsR-like_N"/>
    <property type="match status" value="1"/>
</dbReference>
<dbReference type="InterPro" id="IPR020449">
    <property type="entry name" value="Tscrpt_reg_AraC-type_HTH"/>
</dbReference>
<dbReference type="Pfam" id="PF12833">
    <property type="entry name" value="HTH_18"/>
    <property type="match status" value="1"/>
</dbReference>
<dbReference type="OrthoDB" id="9813413at2"/>
<evidence type="ECO:0000256" key="3">
    <source>
        <dbReference type="ARBA" id="ARBA00023163"/>
    </source>
</evidence>
<dbReference type="Pfam" id="PF02311">
    <property type="entry name" value="AraC_binding"/>
    <property type="match status" value="1"/>
</dbReference>
<dbReference type="GO" id="GO:0003700">
    <property type="term" value="F:DNA-binding transcription factor activity"/>
    <property type="evidence" value="ECO:0007669"/>
    <property type="project" value="InterPro"/>
</dbReference>
<dbReference type="PANTHER" id="PTHR43280:SF2">
    <property type="entry name" value="HTH-TYPE TRANSCRIPTIONAL REGULATOR EXSA"/>
    <property type="match status" value="1"/>
</dbReference>
<dbReference type="GO" id="GO:0043565">
    <property type="term" value="F:sequence-specific DNA binding"/>
    <property type="evidence" value="ECO:0007669"/>
    <property type="project" value="InterPro"/>
</dbReference>
<keyword evidence="2" id="KW-0238">DNA-binding</keyword>
<dbReference type="RefSeq" id="WP_117493354.1">
    <property type="nucleotide sequence ID" value="NZ_BAABYU010000002.1"/>
</dbReference>
<dbReference type="PANTHER" id="PTHR43280">
    <property type="entry name" value="ARAC-FAMILY TRANSCRIPTIONAL REGULATOR"/>
    <property type="match status" value="1"/>
</dbReference>
<proteinExistence type="predicted"/>
<gene>
    <name evidence="5" type="ORF">DW016_05295</name>
</gene>
<dbReference type="PROSITE" id="PS00041">
    <property type="entry name" value="HTH_ARAC_FAMILY_1"/>
    <property type="match status" value="1"/>
</dbReference>
<sequence length="293" mass="34559">METNVYYDRVDFQCLDQIEHQTNDLYLTRCGIHQPSPGYVWGPKKRPQYHMHFILEGSGYFEINHQIHHLKQGQIFLIPPDTVSRYYPDSQNPWTYAFISFQGNKSAQYIQQAGFGDCPYIRDCVKDPEIYVSIIREMLKTHQLTITNELKRVSLLFSLFSLLTDSYQMSSDYTKDHHDYLPETYFEHAIQYIHFHYGKNIHIQDIADYIGITRSYLFYIFNKKLRMSPQKYLLNYRLQQAKELLGSTDIFIKDIAHAVGYEDSLAFSKMFRNATGYSPSAYRKHKTGSSENK</sequence>
<organism evidence="5 6">
    <name type="scientific">Sellimonas intestinalis</name>
    <dbReference type="NCBI Taxonomy" id="1653434"/>
    <lineage>
        <taxon>Bacteria</taxon>
        <taxon>Bacillati</taxon>
        <taxon>Bacillota</taxon>
        <taxon>Clostridia</taxon>
        <taxon>Lachnospirales</taxon>
        <taxon>Lachnospiraceae</taxon>
        <taxon>Sellimonas</taxon>
    </lineage>
</organism>
<dbReference type="InterPro" id="IPR009057">
    <property type="entry name" value="Homeodomain-like_sf"/>
</dbReference>
<dbReference type="InterPro" id="IPR018062">
    <property type="entry name" value="HTH_AraC-typ_CS"/>
</dbReference>
<dbReference type="Proteomes" id="UP000261080">
    <property type="component" value="Unassembled WGS sequence"/>
</dbReference>
<dbReference type="PROSITE" id="PS01124">
    <property type="entry name" value="HTH_ARAC_FAMILY_2"/>
    <property type="match status" value="1"/>
</dbReference>
<dbReference type="AlphaFoldDB" id="A0A3E3K4Y6"/>
<evidence type="ECO:0000256" key="2">
    <source>
        <dbReference type="ARBA" id="ARBA00023125"/>
    </source>
</evidence>
<evidence type="ECO:0000313" key="5">
    <source>
        <dbReference type="EMBL" id="RGE88919.1"/>
    </source>
</evidence>
<dbReference type="SUPFAM" id="SSF51215">
    <property type="entry name" value="Regulatory protein AraC"/>
    <property type="match status" value="1"/>
</dbReference>
<name>A0A3E3K4Y6_9FIRM</name>
<reference evidence="5 6" key="1">
    <citation type="submission" date="2018-08" db="EMBL/GenBank/DDBJ databases">
        <title>A genome reference for cultivated species of the human gut microbiota.</title>
        <authorList>
            <person name="Zou Y."/>
            <person name="Xue W."/>
            <person name="Luo G."/>
        </authorList>
    </citation>
    <scope>NUCLEOTIDE SEQUENCE [LARGE SCALE GENOMIC DNA]</scope>
    <source>
        <strain evidence="5 6">AF37-2AT</strain>
    </source>
</reference>
<dbReference type="InterPro" id="IPR014710">
    <property type="entry name" value="RmlC-like_jellyroll"/>
</dbReference>
<dbReference type="SUPFAM" id="SSF46689">
    <property type="entry name" value="Homeodomain-like"/>
    <property type="match status" value="2"/>
</dbReference>
<keyword evidence="1" id="KW-0805">Transcription regulation</keyword>
<protein>
    <submittedName>
        <fullName evidence="5">AraC family transcriptional regulator</fullName>
    </submittedName>
</protein>
<dbReference type="InterPro" id="IPR003313">
    <property type="entry name" value="AraC-bd"/>
</dbReference>
<keyword evidence="6" id="KW-1185">Reference proteome</keyword>
<dbReference type="EMBL" id="QVLX01000002">
    <property type="protein sequence ID" value="RGE88919.1"/>
    <property type="molecule type" value="Genomic_DNA"/>
</dbReference>
<dbReference type="SMART" id="SM00342">
    <property type="entry name" value="HTH_ARAC"/>
    <property type="match status" value="1"/>
</dbReference>
<dbReference type="Gene3D" id="2.60.120.10">
    <property type="entry name" value="Jelly Rolls"/>
    <property type="match status" value="1"/>
</dbReference>
<dbReference type="InterPro" id="IPR018060">
    <property type="entry name" value="HTH_AraC"/>
</dbReference>
<comment type="caution">
    <text evidence="5">The sequence shown here is derived from an EMBL/GenBank/DDBJ whole genome shotgun (WGS) entry which is preliminary data.</text>
</comment>
<dbReference type="Gene3D" id="1.10.10.60">
    <property type="entry name" value="Homeodomain-like"/>
    <property type="match status" value="2"/>
</dbReference>
<evidence type="ECO:0000256" key="1">
    <source>
        <dbReference type="ARBA" id="ARBA00023015"/>
    </source>
</evidence>